<feature type="compositionally biased region" description="Basic and acidic residues" evidence="5">
    <location>
        <begin position="10"/>
        <end position="34"/>
    </location>
</feature>
<dbReference type="GO" id="GO:0022857">
    <property type="term" value="F:transmembrane transporter activity"/>
    <property type="evidence" value="ECO:0007669"/>
    <property type="project" value="InterPro"/>
</dbReference>
<dbReference type="AlphaFoldDB" id="A0A5C3MYU9"/>
<accession>A0A5C3MYU9</accession>
<dbReference type="CDD" id="cd17323">
    <property type="entry name" value="MFS_Tpo1_MDR_like"/>
    <property type="match status" value="1"/>
</dbReference>
<evidence type="ECO:0000259" key="7">
    <source>
        <dbReference type="PROSITE" id="PS50850"/>
    </source>
</evidence>
<dbReference type="GO" id="GO:0005886">
    <property type="term" value="C:plasma membrane"/>
    <property type="evidence" value="ECO:0007669"/>
    <property type="project" value="TreeGrafter"/>
</dbReference>
<dbReference type="EMBL" id="ML213513">
    <property type="protein sequence ID" value="TFK50659.1"/>
    <property type="molecule type" value="Genomic_DNA"/>
</dbReference>
<feature type="transmembrane region" description="Helical" evidence="6">
    <location>
        <begin position="425"/>
        <end position="450"/>
    </location>
</feature>
<feature type="transmembrane region" description="Helical" evidence="6">
    <location>
        <begin position="394"/>
        <end position="413"/>
    </location>
</feature>
<protein>
    <submittedName>
        <fullName evidence="8">MFS general substrate transporter</fullName>
    </submittedName>
</protein>
<gene>
    <name evidence="8" type="ORF">OE88DRAFT_1736155</name>
</gene>
<feature type="transmembrane region" description="Helical" evidence="6">
    <location>
        <begin position="150"/>
        <end position="167"/>
    </location>
</feature>
<keyword evidence="2 6" id="KW-0812">Transmembrane</keyword>
<dbReference type="Gene3D" id="1.20.1250.20">
    <property type="entry name" value="MFS general substrate transporter like domains"/>
    <property type="match status" value="1"/>
</dbReference>
<feature type="transmembrane region" description="Helical" evidence="6">
    <location>
        <begin position="486"/>
        <end position="507"/>
    </location>
</feature>
<keyword evidence="4 6" id="KW-0472">Membrane</keyword>
<dbReference type="PANTHER" id="PTHR23502:SF7">
    <property type="entry name" value="DRUG_PROTON ANTIPORTER YHK8-RELATED"/>
    <property type="match status" value="1"/>
</dbReference>
<dbReference type="Pfam" id="PF07690">
    <property type="entry name" value="MFS_1"/>
    <property type="match status" value="1"/>
</dbReference>
<evidence type="ECO:0000256" key="1">
    <source>
        <dbReference type="ARBA" id="ARBA00004141"/>
    </source>
</evidence>
<dbReference type="PANTHER" id="PTHR23502">
    <property type="entry name" value="MAJOR FACILITATOR SUPERFAMILY"/>
    <property type="match status" value="1"/>
</dbReference>
<evidence type="ECO:0000256" key="4">
    <source>
        <dbReference type="ARBA" id="ARBA00023136"/>
    </source>
</evidence>
<evidence type="ECO:0000256" key="5">
    <source>
        <dbReference type="SAM" id="MobiDB-lite"/>
    </source>
</evidence>
<keyword evidence="9" id="KW-1185">Reference proteome</keyword>
<dbReference type="OrthoDB" id="3561359at2759"/>
<evidence type="ECO:0000256" key="3">
    <source>
        <dbReference type="ARBA" id="ARBA00022989"/>
    </source>
</evidence>
<feature type="transmembrane region" description="Helical" evidence="6">
    <location>
        <begin position="462"/>
        <end position="480"/>
    </location>
</feature>
<dbReference type="STRING" id="5364.A0A5C3MYU9"/>
<feature type="transmembrane region" description="Helical" evidence="6">
    <location>
        <begin position="173"/>
        <end position="198"/>
    </location>
</feature>
<feature type="region of interest" description="Disordered" evidence="5">
    <location>
        <begin position="1"/>
        <end position="60"/>
    </location>
</feature>
<dbReference type="SUPFAM" id="SSF103473">
    <property type="entry name" value="MFS general substrate transporter"/>
    <property type="match status" value="1"/>
</dbReference>
<comment type="subcellular location">
    <subcellularLocation>
        <location evidence="1">Membrane</location>
        <topology evidence="1">Multi-pass membrane protein</topology>
    </subcellularLocation>
</comment>
<feature type="transmembrane region" description="Helical" evidence="6">
    <location>
        <begin position="244"/>
        <end position="268"/>
    </location>
</feature>
<keyword evidence="3 6" id="KW-1133">Transmembrane helix</keyword>
<dbReference type="FunFam" id="1.20.1250.20:FF:000082">
    <property type="entry name" value="MFS multidrug transporter, putative"/>
    <property type="match status" value="1"/>
</dbReference>
<sequence>MSRTPSETIADARNDYDEKKLPEDRNATDLENGRDSATALNTENDGAEPEDAVRRKTETEEDPYCVALDETDSPKHLSQARKWLIVLIISSSALCVTCASSIASFSETGLAQDFHVSREVTILSISLFVEGLGIGPLLVGPLSEVYGRNVVYRVSYFLFFVFTWPIVFAPDIVVFLVFRFITGFCGSAFLSVAGGSIGDLFDNHSVANPMAVYTMSPFIGPVLGPLISGFINQNTNWRWTYRTLIIWIFVQTIALYILVPETYEPVLVKRKAAKMRKSSGDENYYAPLERDSPSVWKAIEISCYKPFQLLLYDRMALLLDTWNALILGILYLAFQAYPFIFEDNHGFTPQFTGLTFLGIGIGMFTALATQPYWNRLHARRAAQYGEHPPPEIRLIMGQVGGVLAPISLIWMAFTTYSHVHWIAPIIASVPFGASIYYIFTSTFTYLVTAYRPIAASAMASNSFLRSAFAAVFPLFATPMYETLGTVGATALLAGLTALMAPLPFIFYRIGGRLREKSPFAAS</sequence>
<evidence type="ECO:0000256" key="6">
    <source>
        <dbReference type="SAM" id="Phobius"/>
    </source>
</evidence>
<dbReference type="PROSITE" id="PS50850">
    <property type="entry name" value="MFS"/>
    <property type="match status" value="1"/>
</dbReference>
<feature type="domain" description="Major facilitator superfamily (MFS) profile" evidence="7">
    <location>
        <begin position="85"/>
        <end position="512"/>
    </location>
</feature>
<proteinExistence type="predicted"/>
<feature type="transmembrane region" description="Helical" evidence="6">
    <location>
        <begin position="315"/>
        <end position="334"/>
    </location>
</feature>
<dbReference type="InterPro" id="IPR020846">
    <property type="entry name" value="MFS_dom"/>
</dbReference>
<feature type="transmembrane region" description="Helical" evidence="6">
    <location>
        <begin position="210"/>
        <end position="232"/>
    </location>
</feature>
<organism evidence="8 9">
    <name type="scientific">Heliocybe sulcata</name>
    <dbReference type="NCBI Taxonomy" id="5364"/>
    <lineage>
        <taxon>Eukaryota</taxon>
        <taxon>Fungi</taxon>
        <taxon>Dikarya</taxon>
        <taxon>Basidiomycota</taxon>
        <taxon>Agaricomycotina</taxon>
        <taxon>Agaricomycetes</taxon>
        <taxon>Gloeophyllales</taxon>
        <taxon>Gloeophyllaceae</taxon>
        <taxon>Heliocybe</taxon>
    </lineage>
</organism>
<dbReference type="InterPro" id="IPR036259">
    <property type="entry name" value="MFS_trans_sf"/>
</dbReference>
<name>A0A5C3MYU9_9AGAM</name>
<feature type="transmembrane region" description="Helical" evidence="6">
    <location>
        <begin position="83"/>
        <end position="105"/>
    </location>
</feature>
<dbReference type="Proteomes" id="UP000305948">
    <property type="component" value="Unassembled WGS sequence"/>
</dbReference>
<evidence type="ECO:0000313" key="9">
    <source>
        <dbReference type="Proteomes" id="UP000305948"/>
    </source>
</evidence>
<evidence type="ECO:0000313" key="8">
    <source>
        <dbReference type="EMBL" id="TFK50659.1"/>
    </source>
</evidence>
<reference evidence="8 9" key="1">
    <citation type="journal article" date="2019" name="Nat. Ecol. Evol.">
        <title>Megaphylogeny resolves global patterns of mushroom evolution.</title>
        <authorList>
            <person name="Varga T."/>
            <person name="Krizsan K."/>
            <person name="Foldi C."/>
            <person name="Dima B."/>
            <person name="Sanchez-Garcia M."/>
            <person name="Sanchez-Ramirez S."/>
            <person name="Szollosi G.J."/>
            <person name="Szarkandi J.G."/>
            <person name="Papp V."/>
            <person name="Albert L."/>
            <person name="Andreopoulos W."/>
            <person name="Angelini C."/>
            <person name="Antonin V."/>
            <person name="Barry K.W."/>
            <person name="Bougher N.L."/>
            <person name="Buchanan P."/>
            <person name="Buyck B."/>
            <person name="Bense V."/>
            <person name="Catcheside P."/>
            <person name="Chovatia M."/>
            <person name="Cooper J."/>
            <person name="Damon W."/>
            <person name="Desjardin D."/>
            <person name="Finy P."/>
            <person name="Geml J."/>
            <person name="Haridas S."/>
            <person name="Hughes K."/>
            <person name="Justo A."/>
            <person name="Karasinski D."/>
            <person name="Kautmanova I."/>
            <person name="Kiss B."/>
            <person name="Kocsube S."/>
            <person name="Kotiranta H."/>
            <person name="LaButti K.M."/>
            <person name="Lechner B.E."/>
            <person name="Liimatainen K."/>
            <person name="Lipzen A."/>
            <person name="Lukacs Z."/>
            <person name="Mihaltcheva S."/>
            <person name="Morgado L.N."/>
            <person name="Niskanen T."/>
            <person name="Noordeloos M.E."/>
            <person name="Ohm R.A."/>
            <person name="Ortiz-Santana B."/>
            <person name="Ovrebo C."/>
            <person name="Racz N."/>
            <person name="Riley R."/>
            <person name="Savchenko A."/>
            <person name="Shiryaev A."/>
            <person name="Soop K."/>
            <person name="Spirin V."/>
            <person name="Szebenyi C."/>
            <person name="Tomsovsky M."/>
            <person name="Tulloss R.E."/>
            <person name="Uehling J."/>
            <person name="Grigoriev I.V."/>
            <person name="Vagvolgyi C."/>
            <person name="Papp T."/>
            <person name="Martin F.M."/>
            <person name="Miettinen O."/>
            <person name="Hibbett D.S."/>
            <person name="Nagy L.G."/>
        </authorList>
    </citation>
    <scope>NUCLEOTIDE SEQUENCE [LARGE SCALE GENOMIC DNA]</scope>
    <source>
        <strain evidence="8 9">OMC1185</strain>
    </source>
</reference>
<feature type="transmembrane region" description="Helical" evidence="6">
    <location>
        <begin position="354"/>
        <end position="373"/>
    </location>
</feature>
<dbReference type="InterPro" id="IPR011701">
    <property type="entry name" value="MFS"/>
</dbReference>
<evidence type="ECO:0000256" key="2">
    <source>
        <dbReference type="ARBA" id="ARBA00022692"/>
    </source>
</evidence>
<feature type="transmembrane region" description="Helical" evidence="6">
    <location>
        <begin position="120"/>
        <end position="138"/>
    </location>
</feature>